<dbReference type="AlphaFoldDB" id="A0A1H3KHU1"/>
<accession>A0A1H3KHU1</accession>
<name>A0A1H3KHU1_9PSEU</name>
<evidence type="ECO:0000313" key="2">
    <source>
        <dbReference type="Proteomes" id="UP000199529"/>
    </source>
</evidence>
<dbReference type="EMBL" id="FNOK01000028">
    <property type="protein sequence ID" value="SDY51717.1"/>
    <property type="molecule type" value="Genomic_DNA"/>
</dbReference>
<evidence type="ECO:0000313" key="1">
    <source>
        <dbReference type="EMBL" id="SDY51717.1"/>
    </source>
</evidence>
<dbReference type="Proteomes" id="UP000199529">
    <property type="component" value="Unassembled WGS sequence"/>
</dbReference>
<dbReference type="STRING" id="418495.SAMN05216215_102849"/>
<keyword evidence="2" id="KW-1185">Reference proteome</keyword>
<organism evidence="1 2">
    <name type="scientific">Saccharopolyspora shandongensis</name>
    <dbReference type="NCBI Taxonomy" id="418495"/>
    <lineage>
        <taxon>Bacteria</taxon>
        <taxon>Bacillati</taxon>
        <taxon>Actinomycetota</taxon>
        <taxon>Actinomycetes</taxon>
        <taxon>Pseudonocardiales</taxon>
        <taxon>Pseudonocardiaceae</taxon>
        <taxon>Saccharopolyspora</taxon>
    </lineage>
</organism>
<gene>
    <name evidence="1" type="ORF">SAMN05216215_102849</name>
</gene>
<sequence>MNTSRLVYAFHILLSEPMSHTYPNLARRCCLHSLAIRTVLDALRSSRAALLEHLIGTDTAIQYFDLPAGFKKSPTGDVLRKLHELARRGPPQVRLDCPVPSAPIS</sequence>
<proteinExistence type="predicted"/>
<reference evidence="2" key="1">
    <citation type="submission" date="2016-10" db="EMBL/GenBank/DDBJ databases">
        <authorList>
            <person name="Varghese N."/>
            <person name="Submissions S."/>
        </authorList>
    </citation>
    <scope>NUCLEOTIDE SEQUENCE [LARGE SCALE GENOMIC DNA]</scope>
    <source>
        <strain evidence="2">CGMCC 4.3530</strain>
    </source>
</reference>
<protein>
    <submittedName>
        <fullName evidence="1">Uncharacterized protein</fullName>
    </submittedName>
</protein>